<organism evidence="2 3">
    <name type="scientific">Streptomyces bangladeshensis</name>
    <dbReference type="NCBI Taxonomy" id="295352"/>
    <lineage>
        <taxon>Bacteria</taxon>
        <taxon>Bacillati</taxon>
        <taxon>Actinomycetota</taxon>
        <taxon>Actinomycetes</taxon>
        <taxon>Kitasatosporales</taxon>
        <taxon>Streptomycetaceae</taxon>
        <taxon>Streptomyces</taxon>
    </lineage>
</organism>
<evidence type="ECO:0000313" key="2">
    <source>
        <dbReference type="EMBL" id="GAA2198876.1"/>
    </source>
</evidence>
<gene>
    <name evidence="2" type="ORF">GCM10009787_43380</name>
</gene>
<dbReference type="RefSeq" id="WP_346163354.1">
    <property type="nucleotide sequence ID" value="NZ_BAAAOQ010000014.1"/>
</dbReference>
<evidence type="ECO:0000256" key="1">
    <source>
        <dbReference type="SAM" id="MobiDB-lite"/>
    </source>
</evidence>
<reference evidence="2 3" key="1">
    <citation type="journal article" date="2019" name="Int. J. Syst. Evol. Microbiol.">
        <title>The Global Catalogue of Microorganisms (GCM) 10K type strain sequencing project: providing services to taxonomists for standard genome sequencing and annotation.</title>
        <authorList>
            <consortium name="The Broad Institute Genomics Platform"/>
            <consortium name="The Broad Institute Genome Sequencing Center for Infectious Disease"/>
            <person name="Wu L."/>
            <person name="Ma J."/>
        </authorList>
    </citation>
    <scope>NUCLEOTIDE SEQUENCE [LARGE SCALE GENOMIC DNA]</scope>
    <source>
        <strain evidence="2 3">JCM 14924</strain>
    </source>
</reference>
<name>A0ABN3BQX9_9ACTN</name>
<feature type="region of interest" description="Disordered" evidence="1">
    <location>
        <begin position="1"/>
        <end position="44"/>
    </location>
</feature>
<comment type="caution">
    <text evidence="2">The sequence shown here is derived from an EMBL/GenBank/DDBJ whole genome shotgun (WGS) entry which is preliminary data.</text>
</comment>
<proteinExistence type="predicted"/>
<accession>A0ABN3BQX9</accession>
<keyword evidence="3" id="KW-1185">Reference proteome</keyword>
<evidence type="ECO:0000313" key="3">
    <source>
        <dbReference type="Proteomes" id="UP001501391"/>
    </source>
</evidence>
<feature type="compositionally biased region" description="Basic residues" evidence="1">
    <location>
        <begin position="1"/>
        <end position="12"/>
    </location>
</feature>
<protein>
    <submittedName>
        <fullName evidence="2">Uncharacterized protein</fullName>
    </submittedName>
</protein>
<dbReference type="Proteomes" id="UP001501391">
    <property type="component" value="Unassembled WGS sequence"/>
</dbReference>
<sequence>MFRLWKLGRKRPAQAPESAQGAVAPKAEVSEAASADVVHTDQSNGLRNAMARGAAEGAVREFLSKLFED</sequence>
<dbReference type="EMBL" id="BAAAOQ010000014">
    <property type="protein sequence ID" value="GAA2198876.1"/>
    <property type="molecule type" value="Genomic_DNA"/>
</dbReference>